<keyword evidence="7 10" id="KW-1133">Transmembrane helix</keyword>
<dbReference type="PRINTS" id="PR01506">
    <property type="entry name" value="TATBPROTEIN"/>
</dbReference>
<proteinExistence type="inferred from homology"/>
<evidence type="ECO:0000256" key="1">
    <source>
        <dbReference type="ARBA" id="ARBA00004167"/>
    </source>
</evidence>
<keyword evidence="5 10" id="KW-0812">Transmembrane</keyword>
<evidence type="ECO:0000256" key="12">
    <source>
        <dbReference type="SAM" id="MobiDB-lite"/>
    </source>
</evidence>
<dbReference type="PANTHER" id="PTHR33162:SF1">
    <property type="entry name" value="SEC-INDEPENDENT PROTEIN TRANSLOCASE PROTEIN TATA, CHLOROPLASTIC"/>
    <property type="match status" value="1"/>
</dbReference>
<evidence type="ECO:0000313" key="14">
    <source>
        <dbReference type="Proteomes" id="UP000839052"/>
    </source>
</evidence>
<protein>
    <recommendedName>
        <fullName evidence="10">Sec-independent protein translocase protein TatB</fullName>
    </recommendedName>
</protein>
<comment type="similarity">
    <text evidence="10">Belongs to the TatB family.</text>
</comment>
<dbReference type="InterPro" id="IPR003369">
    <property type="entry name" value="TatA/B/E"/>
</dbReference>
<evidence type="ECO:0000256" key="2">
    <source>
        <dbReference type="ARBA" id="ARBA00022448"/>
    </source>
</evidence>
<comment type="subunit">
    <text evidence="10">The Tat system comprises two distinct complexes: a TatABC complex, containing multiple copies of TatA, TatB and TatC subunits, and a separate TatA complex, containing only TatA subunits. Substrates initially bind to the TatABC complex, which probably triggers association of the separate TatA complex to form the active translocon.</text>
</comment>
<reference evidence="13 14" key="1">
    <citation type="submission" date="2021-10" db="EMBL/GenBank/DDBJ databases">
        <authorList>
            <person name="Koch H."/>
        </authorList>
    </citation>
    <scope>NUCLEOTIDE SEQUENCE [LARGE SCALE GENOMIC DNA]</scope>
    <source>
        <strain evidence="13">6680</strain>
    </source>
</reference>
<feature type="coiled-coil region" evidence="11">
    <location>
        <begin position="176"/>
        <end position="213"/>
    </location>
</feature>
<feature type="compositionally biased region" description="Polar residues" evidence="12">
    <location>
        <begin position="100"/>
        <end position="113"/>
    </location>
</feature>
<keyword evidence="14" id="KW-1185">Reference proteome</keyword>
<evidence type="ECO:0000256" key="4">
    <source>
        <dbReference type="ARBA" id="ARBA00022519"/>
    </source>
</evidence>
<evidence type="ECO:0000256" key="5">
    <source>
        <dbReference type="ARBA" id="ARBA00022692"/>
    </source>
</evidence>
<evidence type="ECO:0000256" key="11">
    <source>
        <dbReference type="SAM" id="Coils"/>
    </source>
</evidence>
<comment type="function">
    <text evidence="10">Part of the twin-arginine translocation (Tat) system that transports large folded proteins containing a characteristic twin-arginine motif in their signal peptide across membranes. Together with TatC, TatB is part of a receptor directly interacting with Tat signal peptides. TatB may form an oligomeric binding site that transiently accommodates folded Tat precursor proteins before their translocation.</text>
</comment>
<keyword evidence="11" id="KW-0175">Coiled coil</keyword>
<evidence type="ECO:0000256" key="7">
    <source>
        <dbReference type="ARBA" id="ARBA00022989"/>
    </source>
</evidence>
<evidence type="ECO:0000313" key="13">
    <source>
        <dbReference type="EMBL" id="CAG9934046.1"/>
    </source>
</evidence>
<dbReference type="EMBL" id="OU912926">
    <property type="protein sequence ID" value="CAG9934046.1"/>
    <property type="molecule type" value="Genomic_DNA"/>
</dbReference>
<feature type="compositionally biased region" description="Low complexity" evidence="12">
    <location>
        <begin position="114"/>
        <end position="128"/>
    </location>
</feature>
<dbReference type="InterPro" id="IPR018448">
    <property type="entry name" value="TatB"/>
</dbReference>
<dbReference type="RefSeq" id="WP_239797733.1">
    <property type="nucleotide sequence ID" value="NZ_OU912926.1"/>
</dbReference>
<keyword evidence="6 10" id="KW-0653">Protein transport</keyword>
<comment type="subcellular location">
    <subcellularLocation>
        <location evidence="10">Cell membrane</location>
        <topology evidence="10">Single-pass membrane protein</topology>
    </subcellularLocation>
    <subcellularLocation>
        <location evidence="1">Membrane</location>
        <topology evidence="1">Single-pass membrane protein</topology>
    </subcellularLocation>
</comment>
<organism evidence="13 14">
    <name type="scientific">Candidatus Nitrotoga arctica</name>
    <dbReference type="NCBI Taxonomy" id="453162"/>
    <lineage>
        <taxon>Bacteria</taxon>
        <taxon>Pseudomonadati</taxon>
        <taxon>Pseudomonadota</taxon>
        <taxon>Betaproteobacteria</taxon>
        <taxon>Nitrosomonadales</taxon>
        <taxon>Gallionellaceae</taxon>
        <taxon>Candidatus Nitrotoga</taxon>
    </lineage>
</organism>
<dbReference type="Pfam" id="PF02416">
    <property type="entry name" value="TatA_B_E"/>
    <property type="match status" value="1"/>
</dbReference>
<evidence type="ECO:0000256" key="9">
    <source>
        <dbReference type="ARBA" id="ARBA00023136"/>
    </source>
</evidence>
<evidence type="ECO:0000256" key="3">
    <source>
        <dbReference type="ARBA" id="ARBA00022475"/>
    </source>
</evidence>
<evidence type="ECO:0000256" key="8">
    <source>
        <dbReference type="ARBA" id="ARBA00023010"/>
    </source>
</evidence>
<gene>
    <name evidence="10 13" type="primary">tatB</name>
    <name evidence="13" type="ORF">NTG6680_2797</name>
</gene>
<keyword evidence="9 10" id="KW-0472">Membrane</keyword>
<evidence type="ECO:0000256" key="6">
    <source>
        <dbReference type="ARBA" id="ARBA00022927"/>
    </source>
</evidence>
<keyword evidence="8 10" id="KW-0811">Translocation</keyword>
<keyword evidence="2 10" id="KW-0813">Transport</keyword>
<name>A0ABN8AU16_9PROT</name>
<dbReference type="NCBIfam" id="TIGR01410">
    <property type="entry name" value="tatB"/>
    <property type="match status" value="1"/>
</dbReference>
<feature type="region of interest" description="Disordered" evidence="12">
    <location>
        <begin position="100"/>
        <end position="165"/>
    </location>
</feature>
<accession>A0ABN8AU16</accession>
<keyword evidence="3 10" id="KW-1003">Cell membrane</keyword>
<dbReference type="Proteomes" id="UP000839052">
    <property type="component" value="Chromosome"/>
</dbReference>
<dbReference type="Gene3D" id="1.20.5.3310">
    <property type="match status" value="1"/>
</dbReference>
<dbReference type="HAMAP" id="MF_00237">
    <property type="entry name" value="TatB"/>
    <property type="match status" value="1"/>
</dbReference>
<evidence type="ECO:0000256" key="10">
    <source>
        <dbReference type="HAMAP-Rule" id="MF_00237"/>
    </source>
</evidence>
<keyword evidence="4" id="KW-0997">Cell inner membrane</keyword>
<dbReference type="PANTHER" id="PTHR33162">
    <property type="entry name" value="SEC-INDEPENDENT PROTEIN TRANSLOCASE PROTEIN TATA, CHLOROPLASTIC"/>
    <property type="match status" value="1"/>
</dbReference>
<sequence length="258" mass="28895">MFDVNFSEMMVIAVVAFIVIGPERLPKVARTLGHLLGRGQRYISGVKADIARDIGIEELRQLQEKVQKEYKSAEEAVNQVTQTLNLHAQEVTQSLNQQVEQARESINQQSQLNSEVQSSTVQQSTSEQKNFPKASERDEGASLLSKQSDGNIEGSVRASGESSADELEFKKLSSAYQEATRNLYAQQEAARNLQIQEEKLRQLRQKADQQVSINDPIVLEDQLVQQPHSAVSQSKQAEVQQAQPALQIIPEQKRFPID</sequence>